<dbReference type="EMBL" id="QLIX01000002">
    <property type="protein sequence ID" value="RAI60285.1"/>
    <property type="molecule type" value="Genomic_DNA"/>
</dbReference>
<reference evidence="2" key="1">
    <citation type="submission" date="2018-06" db="EMBL/GenBank/DDBJ databases">
        <authorList>
            <person name="Khan S.A."/>
        </authorList>
    </citation>
    <scope>NUCLEOTIDE SEQUENCE [LARGE SCALE GENOMIC DNA]</scope>
    <source>
        <strain evidence="2">DB-1506</strain>
    </source>
</reference>
<keyword evidence="2" id="KW-1185">Reference proteome</keyword>
<dbReference type="Gene3D" id="2.30.40.10">
    <property type="entry name" value="Urease, subunit C, domain 1"/>
    <property type="match status" value="2"/>
</dbReference>
<dbReference type="GO" id="GO:0019700">
    <property type="term" value="P:organic phosphonate catabolic process"/>
    <property type="evidence" value="ECO:0007669"/>
    <property type="project" value="InterPro"/>
</dbReference>
<proteinExistence type="predicted"/>
<dbReference type="InterPro" id="IPR032466">
    <property type="entry name" value="Metal_Hydrolase"/>
</dbReference>
<dbReference type="AlphaFoldDB" id="A0A327MCN4"/>
<name>A0A327MCN4_9PROT</name>
<dbReference type="RefSeq" id="WP_111468471.1">
    <property type="nucleotide sequence ID" value="NZ_QLIX01000002.1"/>
</dbReference>
<organism evidence="1 2">
    <name type="scientific">Roseicella frigidaeris</name>
    <dbReference type="NCBI Taxonomy" id="2230885"/>
    <lineage>
        <taxon>Bacteria</taxon>
        <taxon>Pseudomonadati</taxon>
        <taxon>Pseudomonadota</taxon>
        <taxon>Alphaproteobacteria</taxon>
        <taxon>Acetobacterales</taxon>
        <taxon>Roseomonadaceae</taxon>
        <taxon>Roseicella</taxon>
    </lineage>
</organism>
<dbReference type="NCBIfam" id="NF011990">
    <property type="entry name" value="PRK15446.2-6"/>
    <property type="match status" value="1"/>
</dbReference>
<dbReference type="Gene3D" id="3.20.20.140">
    <property type="entry name" value="Metal-dependent hydrolases"/>
    <property type="match status" value="2"/>
</dbReference>
<evidence type="ECO:0000313" key="2">
    <source>
        <dbReference type="Proteomes" id="UP000249065"/>
    </source>
</evidence>
<sequence length="382" mass="39678">MEQRPWQITGGTALLEGALRAADIALAEGAVAATAPPGARRIDASGLLVLPGLVDLHGDAHERGLQPRPGIGFPAEMAVRDTAAQLLASGITTAYLGVTLSWEPGLRSLDSWRALMAALDAARPALAPDLRVHLRFEADNLDALDDALSDIATGQVHLLGFNDHTPPILARMDDPKQVAKYAGRAGLSAEEFRALITHVAARRDRVPETRARLAAAAAKAGLPMLSHDDATLADRALYRGLGARICEFPMAEAVAEDARAHGEAVVMGAPNVVRGGSHLGWASAAPLAERGLVTVLASDYHWPALLAAPFAMVRRGRMDLAAAWALVSGNPAAAAGLADRGALRPGLRGDVVLVDPAGPEAVAVFCAGRLAHLTAAGAARLD</sequence>
<dbReference type="InterPro" id="IPR051781">
    <property type="entry name" value="Metallo-dep_Hydrolase"/>
</dbReference>
<dbReference type="InterPro" id="IPR011059">
    <property type="entry name" value="Metal-dep_hydrolase_composite"/>
</dbReference>
<gene>
    <name evidence="1" type="ORF">DOO78_04220</name>
</gene>
<dbReference type="InterPro" id="IPR012696">
    <property type="entry name" value="PhnM"/>
</dbReference>
<dbReference type="SUPFAM" id="SSF51338">
    <property type="entry name" value="Composite domain of metallo-dependent hydrolases"/>
    <property type="match status" value="1"/>
</dbReference>
<dbReference type="PANTHER" id="PTHR43135">
    <property type="entry name" value="ALPHA-D-RIBOSE 1-METHYLPHOSPHONATE 5-TRIPHOSPHATE DIPHOSPHATASE"/>
    <property type="match status" value="1"/>
</dbReference>
<dbReference type="PIRSF" id="PIRSF038971">
    <property type="entry name" value="PhnM"/>
    <property type="match status" value="1"/>
</dbReference>
<comment type="caution">
    <text evidence="1">The sequence shown here is derived from an EMBL/GenBank/DDBJ whole genome shotgun (WGS) entry which is preliminary data.</text>
</comment>
<dbReference type="NCBIfam" id="NF011987">
    <property type="entry name" value="PRK15446.2-3"/>
    <property type="match status" value="1"/>
</dbReference>
<accession>A0A327MCN4</accession>
<dbReference type="OrthoDB" id="9785413at2"/>
<dbReference type="PANTHER" id="PTHR43135:SF3">
    <property type="entry name" value="ALPHA-D-RIBOSE 1-METHYLPHOSPHONATE 5-TRIPHOSPHATE DIPHOSPHATASE"/>
    <property type="match status" value="1"/>
</dbReference>
<protein>
    <submittedName>
        <fullName evidence="1">Alpha-D-ribose 1-methylphosphonate 5-triphosphate diphosphatase</fullName>
    </submittedName>
</protein>
<dbReference type="SUPFAM" id="SSF51556">
    <property type="entry name" value="Metallo-dependent hydrolases"/>
    <property type="match status" value="1"/>
</dbReference>
<dbReference type="Proteomes" id="UP000249065">
    <property type="component" value="Unassembled WGS sequence"/>
</dbReference>
<evidence type="ECO:0000313" key="1">
    <source>
        <dbReference type="EMBL" id="RAI60285.1"/>
    </source>
</evidence>
<dbReference type="GO" id="GO:0016810">
    <property type="term" value="F:hydrolase activity, acting on carbon-nitrogen (but not peptide) bonds"/>
    <property type="evidence" value="ECO:0007669"/>
    <property type="project" value="InterPro"/>
</dbReference>